<dbReference type="GO" id="GO:0003960">
    <property type="term" value="F:quinone reductase (NADPH) activity"/>
    <property type="evidence" value="ECO:0007669"/>
    <property type="project" value="InterPro"/>
</dbReference>
<dbReference type="SUPFAM" id="SSF50129">
    <property type="entry name" value="GroES-like"/>
    <property type="match status" value="1"/>
</dbReference>
<dbReference type="SMART" id="SM00829">
    <property type="entry name" value="PKS_ER"/>
    <property type="match status" value="1"/>
</dbReference>
<dbReference type="GO" id="GO:0005829">
    <property type="term" value="C:cytosol"/>
    <property type="evidence" value="ECO:0007669"/>
    <property type="project" value="TreeGrafter"/>
</dbReference>
<dbReference type="EMBL" id="HBIM01017457">
    <property type="protein sequence ID" value="CAE0416392.1"/>
    <property type="molecule type" value="Transcribed_RNA"/>
</dbReference>
<feature type="domain" description="Enoyl reductase (ER)" evidence="3">
    <location>
        <begin position="38"/>
        <end position="361"/>
    </location>
</feature>
<dbReference type="Pfam" id="PF08240">
    <property type="entry name" value="ADH_N"/>
    <property type="match status" value="1"/>
</dbReference>
<dbReference type="InterPro" id="IPR047618">
    <property type="entry name" value="QOR-like"/>
</dbReference>
<dbReference type="CDD" id="cd05286">
    <property type="entry name" value="QOR2"/>
    <property type="match status" value="1"/>
</dbReference>
<organism evidence="4">
    <name type="scientific">Amphora coffeiformis</name>
    <dbReference type="NCBI Taxonomy" id="265554"/>
    <lineage>
        <taxon>Eukaryota</taxon>
        <taxon>Sar</taxon>
        <taxon>Stramenopiles</taxon>
        <taxon>Ochrophyta</taxon>
        <taxon>Bacillariophyta</taxon>
        <taxon>Bacillariophyceae</taxon>
        <taxon>Bacillariophycidae</taxon>
        <taxon>Thalassiophysales</taxon>
        <taxon>Catenulaceae</taxon>
        <taxon>Amphora</taxon>
    </lineage>
</organism>
<reference evidence="4" key="1">
    <citation type="submission" date="2021-01" db="EMBL/GenBank/DDBJ databases">
        <authorList>
            <person name="Corre E."/>
            <person name="Pelletier E."/>
            <person name="Niang G."/>
            <person name="Scheremetjew M."/>
            <person name="Finn R."/>
            <person name="Kale V."/>
            <person name="Holt S."/>
            <person name="Cochrane G."/>
            <person name="Meng A."/>
            <person name="Brown T."/>
            <person name="Cohen L."/>
        </authorList>
    </citation>
    <scope>NUCLEOTIDE SEQUENCE</scope>
    <source>
        <strain evidence="4">CCMP127</strain>
    </source>
</reference>
<accession>A0A7S3P6J4</accession>
<evidence type="ECO:0000256" key="1">
    <source>
        <dbReference type="ARBA" id="ARBA00022857"/>
    </source>
</evidence>
<evidence type="ECO:0000259" key="3">
    <source>
        <dbReference type="SMART" id="SM00829"/>
    </source>
</evidence>
<keyword evidence="2" id="KW-0560">Oxidoreductase</keyword>
<dbReference type="PANTHER" id="PTHR48106">
    <property type="entry name" value="QUINONE OXIDOREDUCTASE PIG3-RELATED"/>
    <property type="match status" value="1"/>
</dbReference>
<dbReference type="Gene3D" id="3.90.180.10">
    <property type="entry name" value="Medium-chain alcohol dehydrogenases, catalytic domain"/>
    <property type="match status" value="1"/>
</dbReference>
<dbReference type="SUPFAM" id="SSF51735">
    <property type="entry name" value="NAD(P)-binding Rossmann-fold domains"/>
    <property type="match status" value="1"/>
</dbReference>
<protein>
    <recommendedName>
        <fullName evidence="3">Enoyl reductase (ER) domain-containing protein</fullName>
    </recommendedName>
</protein>
<dbReference type="GO" id="GO:0035925">
    <property type="term" value="F:mRNA 3'-UTR AU-rich region binding"/>
    <property type="evidence" value="ECO:0007669"/>
    <property type="project" value="TreeGrafter"/>
</dbReference>
<dbReference type="GO" id="GO:0070402">
    <property type="term" value="F:NADPH binding"/>
    <property type="evidence" value="ECO:0007669"/>
    <property type="project" value="TreeGrafter"/>
</dbReference>
<dbReference type="InterPro" id="IPR036291">
    <property type="entry name" value="NAD(P)-bd_dom_sf"/>
</dbReference>
<dbReference type="InterPro" id="IPR020843">
    <property type="entry name" value="ER"/>
</dbReference>
<evidence type="ECO:0000256" key="2">
    <source>
        <dbReference type="ARBA" id="ARBA00023002"/>
    </source>
</evidence>
<keyword evidence="1" id="KW-0521">NADP</keyword>
<name>A0A7S3P6J4_9STRA</name>
<proteinExistence type="predicted"/>
<dbReference type="InterPro" id="IPR013154">
    <property type="entry name" value="ADH-like_N"/>
</dbReference>
<dbReference type="AlphaFoldDB" id="A0A7S3P6J4"/>
<dbReference type="Gene3D" id="3.40.50.720">
    <property type="entry name" value="NAD(P)-binding Rossmann-like Domain"/>
    <property type="match status" value="1"/>
</dbReference>
<dbReference type="PANTHER" id="PTHR48106:SF13">
    <property type="entry name" value="QUINONE OXIDOREDUCTASE-RELATED"/>
    <property type="match status" value="1"/>
</dbReference>
<sequence>MFVTALTRTVRHARGVSMLRSMSSVPDKMKAAVVRETGDANVLKVEMDFPTPIMAPGQVIVKNEFAGINFIDTYHRSGLYARDLPFVGGQEGGGTVAAVTDEAAAQGIKVGDRVAYSVFGSYAEYTAVPAAKLLPVPDNVSLDVATSCVVQGLTAHYLTTSAHADLIKPGEWCLIHGVAGGTCQWAAQMAKLRGFKVIGTAPKGKKDVAEPLGCDELILLDEVPGTSYEDYSSVDIVKVVQEVTGGTGVKCVIDGIGKATVDISIESLARRGIFVSFGNASGAVPAFPVLRLIGKSAYVTRPKLLDYTVDREELVWRANEIFGWLGEGKLKVAVDTTFPLDQAAEGHLYLEAGKSKGKVLYSI</sequence>
<gene>
    <name evidence="4" type="ORF">ACOF00016_LOCUS13450</name>
</gene>
<evidence type="ECO:0000313" key="4">
    <source>
        <dbReference type="EMBL" id="CAE0416392.1"/>
    </source>
</evidence>
<dbReference type="Pfam" id="PF13602">
    <property type="entry name" value="ADH_zinc_N_2"/>
    <property type="match status" value="1"/>
</dbReference>
<dbReference type="InterPro" id="IPR011032">
    <property type="entry name" value="GroES-like_sf"/>
</dbReference>